<keyword evidence="1" id="KW-0732">Signal</keyword>
<accession>A0A327KML9</accession>
<reference evidence="2 3" key="1">
    <citation type="submission" date="2017-07" db="EMBL/GenBank/DDBJ databases">
        <title>Draft Genome Sequences of Select Purple Nonsulfur Bacteria.</title>
        <authorList>
            <person name="Lasarre B."/>
            <person name="Mckinlay J.B."/>
        </authorList>
    </citation>
    <scope>NUCLEOTIDE SEQUENCE [LARGE SCALE GENOMIC DNA]</scope>
    <source>
        <strain evidence="2 3">DSM 11907</strain>
    </source>
</reference>
<dbReference type="OrthoDB" id="7961512at2"/>
<dbReference type="GO" id="GO:0016020">
    <property type="term" value="C:membrane"/>
    <property type="evidence" value="ECO:0007669"/>
    <property type="project" value="InterPro"/>
</dbReference>
<protein>
    <recommendedName>
        <fullName evidence="4">Cysteine rich repeat-containing protein</fullName>
    </recommendedName>
</protein>
<dbReference type="EMBL" id="NPEU01000071">
    <property type="protein sequence ID" value="RAI39591.1"/>
    <property type="molecule type" value="Genomic_DNA"/>
</dbReference>
<evidence type="ECO:0008006" key="4">
    <source>
        <dbReference type="Google" id="ProtNLM"/>
    </source>
</evidence>
<name>A0A327KML9_9BRAD</name>
<evidence type="ECO:0000313" key="2">
    <source>
        <dbReference type="EMBL" id="RAI39591.1"/>
    </source>
</evidence>
<sequence length="88" mass="9396">MRIALVPAAAGLAILLALGASPTTAHAQSSQDQMACQFDAQTYCQEAIPDHGKVYRCLKRNARKISPACRAAISKGKAPRRNRPGTAY</sequence>
<evidence type="ECO:0000313" key="3">
    <source>
        <dbReference type="Proteomes" id="UP000248863"/>
    </source>
</evidence>
<organism evidence="2 3">
    <name type="scientific">Rhodoplanes elegans</name>
    <dbReference type="NCBI Taxonomy" id="29408"/>
    <lineage>
        <taxon>Bacteria</taxon>
        <taxon>Pseudomonadati</taxon>
        <taxon>Pseudomonadota</taxon>
        <taxon>Alphaproteobacteria</taxon>
        <taxon>Hyphomicrobiales</taxon>
        <taxon>Nitrobacteraceae</taxon>
        <taxon>Rhodoplanes</taxon>
    </lineage>
</organism>
<dbReference type="RefSeq" id="WP_111356770.1">
    <property type="nucleotide sequence ID" value="NZ_NHSK01000217.1"/>
</dbReference>
<keyword evidence="3" id="KW-1185">Reference proteome</keyword>
<gene>
    <name evidence="2" type="ORF">CH338_09015</name>
</gene>
<dbReference type="Pfam" id="PF00839">
    <property type="entry name" value="Cys_rich_FGFR"/>
    <property type="match status" value="1"/>
</dbReference>
<dbReference type="Proteomes" id="UP000248863">
    <property type="component" value="Unassembled WGS sequence"/>
</dbReference>
<dbReference type="InterPro" id="IPR001893">
    <property type="entry name" value="Cys-rich_GLG1_repeat"/>
</dbReference>
<feature type="signal peptide" evidence="1">
    <location>
        <begin position="1"/>
        <end position="27"/>
    </location>
</feature>
<dbReference type="AlphaFoldDB" id="A0A327KML9"/>
<comment type="caution">
    <text evidence="2">The sequence shown here is derived from an EMBL/GenBank/DDBJ whole genome shotgun (WGS) entry which is preliminary data.</text>
</comment>
<evidence type="ECO:0000256" key="1">
    <source>
        <dbReference type="SAM" id="SignalP"/>
    </source>
</evidence>
<proteinExistence type="predicted"/>
<feature type="chain" id="PRO_5016367061" description="Cysteine rich repeat-containing protein" evidence="1">
    <location>
        <begin position="28"/>
        <end position="88"/>
    </location>
</feature>